<keyword evidence="1" id="KW-0238">DNA-binding</keyword>
<keyword evidence="1 2" id="KW-0808">Transferase</keyword>
<dbReference type="PANTHER" id="PTHR30313">
    <property type="entry name" value="DNA PRIMASE"/>
    <property type="match status" value="1"/>
</dbReference>
<dbReference type="RefSeq" id="WP_134848945.1">
    <property type="nucleotide sequence ID" value="NZ_CP197400.1"/>
</dbReference>
<keyword evidence="1 2" id="KW-0235">DNA replication</keyword>
<keyword evidence="1 2" id="KW-0862">Zinc</keyword>
<comment type="subunit">
    <text evidence="1">Monomer. Interacts with DnaB.</text>
</comment>
<dbReference type="InterPro" id="IPR006171">
    <property type="entry name" value="TOPRIM_dom"/>
</dbReference>
<dbReference type="InterPro" id="IPR002694">
    <property type="entry name" value="Znf_CHC2"/>
</dbReference>
<reference evidence="4 5" key="1">
    <citation type="submission" date="2019-03" db="EMBL/GenBank/DDBJ databases">
        <title>Porphyromonas levii Isolated from the Uterus of Dairy Cows.</title>
        <authorList>
            <person name="Francis A.M."/>
        </authorList>
    </citation>
    <scope>NUCLEOTIDE SEQUENCE [LARGE SCALE GENOMIC DNA]</scope>
    <source>
        <strain evidence="4 5">AF5678</strain>
    </source>
</reference>
<evidence type="ECO:0000256" key="2">
    <source>
        <dbReference type="PIRNR" id="PIRNR002811"/>
    </source>
</evidence>
<dbReference type="SUPFAM" id="SSF56731">
    <property type="entry name" value="DNA primase core"/>
    <property type="match status" value="1"/>
</dbReference>
<proteinExistence type="inferred from homology"/>
<dbReference type="HAMAP" id="MF_00974">
    <property type="entry name" value="DNA_primase_DnaG"/>
    <property type="match status" value="1"/>
</dbReference>
<dbReference type="GO" id="GO:0005737">
    <property type="term" value="C:cytoplasm"/>
    <property type="evidence" value="ECO:0007669"/>
    <property type="project" value="TreeGrafter"/>
</dbReference>
<dbReference type="SMART" id="SM00493">
    <property type="entry name" value="TOPRIM"/>
    <property type="match status" value="1"/>
</dbReference>
<dbReference type="Pfam" id="PF13155">
    <property type="entry name" value="Toprim_2"/>
    <property type="match status" value="1"/>
</dbReference>
<protein>
    <recommendedName>
        <fullName evidence="1 2">DNA primase</fullName>
        <ecNumber evidence="1">2.7.7.101</ecNumber>
    </recommendedName>
</protein>
<gene>
    <name evidence="1 4" type="primary">dnaG</name>
    <name evidence="4" type="ORF">E4P47_06010</name>
</gene>
<dbReference type="GO" id="GO:0000428">
    <property type="term" value="C:DNA-directed RNA polymerase complex"/>
    <property type="evidence" value="ECO:0007669"/>
    <property type="project" value="UniProtKB-KW"/>
</dbReference>
<name>A0A4Y8WP94_9PORP</name>
<keyword evidence="5" id="KW-1185">Reference proteome</keyword>
<evidence type="ECO:0000256" key="3">
    <source>
        <dbReference type="PIRSR" id="PIRSR002811-1"/>
    </source>
</evidence>
<dbReference type="InterPro" id="IPR013264">
    <property type="entry name" value="DNAG_N"/>
</dbReference>
<dbReference type="InterPro" id="IPR037068">
    <property type="entry name" value="DNA_primase_core_N_sf"/>
</dbReference>
<dbReference type="InterPro" id="IPR019475">
    <property type="entry name" value="DNA_primase_DnaB-bd"/>
</dbReference>
<dbReference type="NCBIfam" id="TIGR01391">
    <property type="entry name" value="dnaG"/>
    <property type="match status" value="1"/>
</dbReference>
<dbReference type="Gene3D" id="3.90.980.10">
    <property type="entry name" value="DNA primase, catalytic core, N-terminal domain"/>
    <property type="match status" value="1"/>
</dbReference>
<dbReference type="AlphaFoldDB" id="A0A4Y8WP94"/>
<keyword evidence="1 2" id="KW-0548">Nucleotidyltransferase</keyword>
<organism evidence="4 5">
    <name type="scientific">Porphyromonas levii</name>
    <dbReference type="NCBI Taxonomy" id="28114"/>
    <lineage>
        <taxon>Bacteria</taxon>
        <taxon>Pseudomonadati</taxon>
        <taxon>Bacteroidota</taxon>
        <taxon>Bacteroidia</taxon>
        <taxon>Bacteroidales</taxon>
        <taxon>Porphyromonadaceae</taxon>
        <taxon>Porphyromonas</taxon>
    </lineage>
</organism>
<comment type="function">
    <text evidence="1 2">RNA polymerase that catalyzes the synthesis of short RNA molecules used as primers for DNA polymerase during DNA replication.</text>
</comment>
<dbReference type="InterPro" id="IPR050219">
    <property type="entry name" value="DnaG_primase"/>
</dbReference>
<evidence type="ECO:0000313" key="4">
    <source>
        <dbReference type="EMBL" id="TFH94824.1"/>
    </source>
</evidence>
<comment type="cofactor">
    <cofactor evidence="1 2 3">
        <name>Zn(2+)</name>
        <dbReference type="ChEBI" id="CHEBI:29105"/>
    </cofactor>
    <text evidence="1 2 3">Binds 1 zinc ion per monomer.</text>
</comment>
<dbReference type="GO" id="GO:0003677">
    <property type="term" value="F:DNA binding"/>
    <property type="evidence" value="ECO:0007669"/>
    <property type="project" value="UniProtKB-KW"/>
</dbReference>
<accession>A0A4Y8WP94</accession>
<dbReference type="PIRSF" id="PIRSF002811">
    <property type="entry name" value="DnaG"/>
    <property type="match status" value="1"/>
</dbReference>
<comment type="catalytic activity">
    <reaction evidence="1">
        <text>ssDNA + n NTP = ssDNA/pppN(pN)n-1 hybrid + (n-1) diphosphate.</text>
        <dbReference type="EC" id="2.7.7.101"/>
    </reaction>
</comment>
<dbReference type="STRING" id="1122973.GCA_000379925_00091"/>
<dbReference type="Gene3D" id="3.40.1360.10">
    <property type="match status" value="1"/>
</dbReference>
<comment type="similarity">
    <text evidence="1 2">Belongs to the DnaG primase family.</text>
</comment>
<evidence type="ECO:0000256" key="1">
    <source>
        <dbReference type="HAMAP-Rule" id="MF_00974"/>
    </source>
</evidence>
<keyword evidence="1 2" id="KW-0804">Transcription</keyword>
<dbReference type="GO" id="GO:0006269">
    <property type="term" value="P:DNA replication, synthesis of primer"/>
    <property type="evidence" value="ECO:0007669"/>
    <property type="project" value="UniProtKB-UniRule"/>
</dbReference>
<dbReference type="PROSITE" id="PS50880">
    <property type="entry name" value="TOPRIM"/>
    <property type="match status" value="1"/>
</dbReference>
<dbReference type="GO" id="GO:0003899">
    <property type="term" value="F:DNA-directed RNA polymerase activity"/>
    <property type="evidence" value="ECO:0007669"/>
    <property type="project" value="UniProtKB-UniRule"/>
</dbReference>
<dbReference type="Pfam" id="PF08275">
    <property type="entry name" value="DNAG_N"/>
    <property type="match status" value="1"/>
</dbReference>
<dbReference type="PANTHER" id="PTHR30313:SF2">
    <property type="entry name" value="DNA PRIMASE"/>
    <property type="match status" value="1"/>
</dbReference>
<dbReference type="Pfam" id="PF01807">
    <property type="entry name" value="Zn_ribbon_DnaG"/>
    <property type="match status" value="1"/>
</dbReference>
<dbReference type="EC" id="2.7.7.101" evidence="1"/>
<comment type="caution">
    <text evidence="4">The sequence shown here is derived from an EMBL/GenBank/DDBJ whole genome shotgun (WGS) entry which is preliminary data.</text>
</comment>
<dbReference type="InterPro" id="IPR006295">
    <property type="entry name" value="DNA_primase_DnaG"/>
</dbReference>
<dbReference type="InterPro" id="IPR030846">
    <property type="entry name" value="DnaG_bac"/>
</dbReference>
<dbReference type="FunFam" id="3.40.1360.10:FF:000002">
    <property type="entry name" value="DNA primase"/>
    <property type="match status" value="1"/>
</dbReference>
<keyword evidence="1 2" id="KW-0639">Primosome</keyword>
<dbReference type="Pfam" id="PF10410">
    <property type="entry name" value="DnaB_bind"/>
    <property type="match status" value="1"/>
</dbReference>
<dbReference type="Gene3D" id="3.90.580.10">
    <property type="entry name" value="Zinc finger, CHC2-type domain"/>
    <property type="match status" value="1"/>
</dbReference>
<dbReference type="Proteomes" id="UP000297225">
    <property type="component" value="Unassembled WGS sequence"/>
</dbReference>
<dbReference type="SUPFAM" id="SSF57783">
    <property type="entry name" value="Zinc beta-ribbon"/>
    <property type="match status" value="1"/>
</dbReference>
<feature type="zinc finger region" description="CHC2-type" evidence="1 3">
    <location>
        <begin position="37"/>
        <end position="61"/>
    </location>
</feature>
<comment type="domain">
    <text evidence="1">Contains an N-terminal zinc-binding domain, a central core domain that contains the primase activity, and a C-terminal DnaB-binding domain.</text>
</comment>
<dbReference type="CDD" id="cd03364">
    <property type="entry name" value="TOPRIM_DnaG_primases"/>
    <property type="match status" value="1"/>
</dbReference>
<keyword evidence="1 2" id="KW-0240">DNA-directed RNA polymerase</keyword>
<keyword evidence="1 3" id="KW-0863">Zinc-finger</keyword>
<evidence type="ECO:0000313" key="5">
    <source>
        <dbReference type="Proteomes" id="UP000297225"/>
    </source>
</evidence>
<dbReference type="GO" id="GO:1990077">
    <property type="term" value="C:primosome complex"/>
    <property type="evidence" value="ECO:0007669"/>
    <property type="project" value="UniProtKB-KW"/>
</dbReference>
<dbReference type="OrthoDB" id="9803773at2"/>
<dbReference type="FunFam" id="3.90.580.10:FF:000001">
    <property type="entry name" value="DNA primase"/>
    <property type="match status" value="1"/>
</dbReference>
<dbReference type="EMBL" id="SPNC01000083">
    <property type="protein sequence ID" value="TFH94824.1"/>
    <property type="molecule type" value="Genomic_DNA"/>
</dbReference>
<keyword evidence="1 2" id="KW-0479">Metal-binding</keyword>
<dbReference type="SMART" id="SM00400">
    <property type="entry name" value="ZnF_CHCC"/>
    <property type="match status" value="1"/>
</dbReference>
<dbReference type="GO" id="GO:0008270">
    <property type="term" value="F:zinc ion binding"/>
    <property type="evidence" value="ECO:0007669"/>
    <property type="project" value="UniProtKB-UniRule"/>
</dbReference>
<dbReference type="InterPro" id="IPR036977">
    <property type="entry name" value="DNA_primase_Znf_CHC2"/>
</dbReference>
<sequence length="671" mass="75887">MIDERTVNQILDRAEIADVVGDFLTLHRKGKDFVALCPFHDDRTPSMHISTSKNICKCFACGEGGTPVSFIMKHEHLSFPEAVKYLGRKYGIEVVERELTPEQMERKSQREKLINANAFARDEFVNAMHQGAEGRRVGLAYFRERGITDETIKEFELGYSPSTWDYLVKRGEEKGVELSVLEELGLIMKTQKGDYIDRYRERVIFPIHSSSGNVVGFGGRILKKMEHVGKYINSPASELYDKSNELYGLFFAKRHISKEDKCIVIEGYMDVLSMSQKGIKNVVASSGTALTSTQVQHIKRLTSNVTLLFDADGAGIKAALRGLDVCLEKDMKVNVLLLPDGEDPDSFAQAHTLEDIQKYIKEHEEDGLFFKSRMLEAEHGATPQGKASVIEELAQSIAFIDNQITRELYLGELSAKMEVTHEALTQRVNQIRGDRHQEALRSRQRTVEAPTVVPPHELPNLSTKAPSGQVASNIPKQKIKNPFAPYELPLMHDLIDYGMTFISDYQMTSGQIGANGIEVVYDTTMDIREVGGLSDNFQLMLDVLIEAQEKNPELEVGKFLTRMENETIFKYADDYVTNKLSLSPIHDRYISEQAEEEEVVKLLMRDVLSLKLHKVEEQVKSVLGEIAKVDPSDKEQVKELLGRLSEYNELKRNMSRMLGDRIISSKNKLLN</sequence>
<dbReference type="InterPro" id="IPR034151">
    <property type="entry name" value="TOPRIM_DnaG_bac"/>
</dbReference>